<evidence type="ECO:0008006" key="3">
    <source>
        <dbReference type="Google" id="ProtNLM"/>
    </source>
</evidence>
<dbReference type="EMBL" id="KU708004">
    <property type="protein sequence ID" value="AMW64542.1"/>
    <property type="molecule type" value="Genomic_DNA"/>
</dbReference>
<evidence type="ECO:0000313" key="1">
    <source>
        <dbReference type="EMBL" id="AMW64542.1"/>
    </source>
</evidence>
<evidence type="ECO:0000313" key="2">
    <source>
        <dbReference type="Proteomes" id="UP000222764"/>
    </source>
</evidence>
<protein>
    <recommendedName>
        <fullName evidence="3">HNH endonuclease</fullName>
    </recommendedName>
</protein>
<sequence>MPAKLDLSGHRFGRLVVTTEAARTGASSKWSCVCDCGGVVDVITPSLRNGNTSSCGCIKREMLAARNADAAPHKVKKNPLYKTWSSMKARCLNPADVEYSNYGGRGIRFCDRWSDFLNFIEDMGERPAGTTLDRRDVDGDYCKDNCRWATPLEQARNKRTNRVMTHLGESLCISEWAERTGINKTTLLDRVNAGWSPQEALMVTPGAKRA</sequence>
<proteinExistence type="predicted"/>
<reference evidence="1 2" key="1">
    <citation type="journal article" date="2016" name="PLoS ONE">
        <title>Two Inducible Prophages of an Antarctic Pseudomonas sp. ANT_H14 Use the Same Capsid for Packaging Their Genomes - Characterization of a Novel Phage Helper-Satellite System.</title>
        <authorList>
            <person name="Dziewit L."/>
            <person name="Radlinska M."/>
        </authorList>
    </citation>
    <scope>NUCLEOTIDE SEQUENCE [LARGE SCALE GENOMIC DNA]</scope>
</reference>
<accession>A0A1B0VMI8</accession>
<name>A0A1B0VMI8_9CAUD</name>
<dbReference type="Proteomes" id="UP000222764">
    <property type="component" value="Segment"/>
</dbReference>
<organism evidence="1 2">
    <name type="scientific">Pseudomonas phage phiAH14a</name>
    <dbReference type="NCBI Taxonomy" id="1805958"/>
    <lineage>
        <taxon>Viruses</taxon>
        <taxon>Duplodnaviria</taxon>
        <taxon>Heunggongvirae</taxon>
        <taxon>Uroviricota</taxon>
        <taxon>Caudoviricetes</taxon>
        <taxon>Miecznikowavirus</taxon>
        <taxon>Miecznikowavirus AH14a</taxon>
    </lineage>
</organism>
<keyword evidence="2" id="KW-1185">Reference proteome</keyword>
<gene>
    <name evidence="1" type="ORF">AH14a_p82</name>
</gene>